<sequence>MLLLLWKRALLLAAAGLLGLWSLFTATTSDSLHSLPALDRLSNLGKDKPRVAILEPTSYHSGVAGEWTELEQLLQEPEPARIEEVKPLLEANMFDVVIVNTCRSSLPHYTPSSRRRSRHQGGGKNCDRLVVHAASATPQTFAPLISSYLESFSQLTPGDDKFWHNHDSIWAALGNSTARVLCTLHEGEYFGRDEVKAHLLPVRDRVSMLALGAHTAHLLRRQLQRWAKDEWEWEGVQVYDYAPVFTLPLSVRRKEPVSFIEEQGNRDYEGLLSDLERSIMANPEDWGYVLSDGKLAPQDDAFTLHLVGMKEQDLQFPSALVDSGALKLHEGVDTLEYYRLIGQMDIIVPAFRNERYVTERASASIPAAVMAQTPLLATVPIVEAYTYLDPSAYVLRPMGMRPVEALRHLRLGQDPWVAAFGEAAAQSTHKAGKKWWSPSTVRRVQKDNERLFRKLLY</sequence>
<dbReference type="EMBL" id="AMBO01000260">
    <property type="protein sequence ID" value="EKD03266.1"/>
    <property type="molecule type" value="Genomic_DNA"/>
</dbReference>
<gene>
    <name evidence="1" type="ORF">A1Q2_02376</name>
</gene>
<dbReference type="eggNOG" id="ENOG502RYIU">
    <property type="taxonomic scope" value="Eukaryota"/>
</dbReference>
<dbReference type="HOGENOM" id="CLU_598772_0_0_1"/>
<protein>
    <submittedName>
        <fullName evidence="1">Uncharacterized protein</fullName>
    </submittedName>
</protein>
<reference evidence="1 2" key="1">
    <citation type="journal article" date="2012" name="Eukaryot. Cell">
        <title>Genome sequence of the Trichosporon asahii environmental strain CBS 8904.</title>
        <authorList>
            <person name="Yang R.Y."/>
            <person name="Li H.T."/>
            <person name="Zhu H."/>
            <person name="Zhou G.P."/>
            <person name="Wang M."/>
            <person name="Wang L."/>
        </authorList>
    </citation>
    <scope>NUCLEOTIDE SEQUENCE [LARGE SCALE GENOMIC DNA]</scope>
    <source>
        <strain evidence="1 2">CBS 8904</strain>
    </source>
</reference>
<dbReference type="Proteomes" id="UP000006757">
    <property type="component" value="Unassembled WGS sequence"/>
</dbReference>
<accession>K1VRP9</accession>
<proteinExistence type="predicted"/>
<evidence type="ECO:0000313" key="2">
    <source>
        <dbReference type="Proteomes" id="UP000006757"/>
    </source>
</evidence>
<evidence type="ECO:0000313" key="1">
    <source>
        <dbReference type="EMBL" id="EKD03266.1"/>
    </source>
</evidence>
<name>K1VRP9_TRIAC</name>
<dbReference type="InParanoid" id="K1VRP9"/>
<organism evidence="1 2">
    <name type="scientific">Trichosporon asahii var. asahii (strain CBS 8904)</name>
    <name type="common">Yeast</name>
    <dbReference type="NCBI Taxonomy" id="1220162"/>
    <lineage>
        <taxon>Eukaryota</taxon>
        <taxon>Fungi</taxon>
        <taxon>Dikarya</taxon>
        <taxon>Basidiomycota</taxon>
        <taxon>Agaricomycotina</taxon>
        <taxon>Tremellomycetes</taxon>
        <taxon>Trichosporonales</taxon>
        <taxon>Trichosporonaceae</taxon>
        <taxon>Trichosporon</taxon>
    </lineage>
</organism>
<dbReference type="OrthoDB" id="549336at2759"/>
<dbReference type="STRING" id="1220162.K1VRP9"/>
<keyword evidence="2" id="KW-1185">Reference proteome</keyword>
<dbReference type="AlphaFoldDB" id="K1VRP9"/>
<comment type="caution">
    <text evidence="1">The sequence shown here is derived from an EMBL/GenBank/DDBJ whole genome shotgun (WGS) entry which is preliminary data.</text>
</comment>